<keyword evidence="5" id="KW-0808">Transferase</keyword>
<proteinExistence type="predicted"/>
<keyword evidence="2" id="KW-0378">Hydrolase</keyword>
<evidence type="ECO:0000256" key="2">
    <source>
        <dbReference type="ARBA" id="ARBA00022801"/>
    </source>
</evidence>
<dbReference type="PANTHER" id="PTHR43309:SF3">
    <property type="entry name" value="5-OXOPROLINASE SUBUNIT C"/>
    <property type="match status" value="1"/>
</dbReference>
<dbReference type="Gene3D" id="2.40.100.10">
    <property type="entry name" value="Cyclophilin-like"/>
    <property type="match status" value="1"/>
</dbReference>
<dbReference type="AlphaFoldDB" id="A0A3A3YXP0"/>
<dbReference type="GO" id="GO:0016787">
    <property type="term" value="F:hydrolase activity"/>
    <property type="evidence" value="ECO:0007669"/>
    <property type="project" value="UniProtKB-KW"/>
</dbReference>
<dbReference type="Pfam" id="PF02626">
    <property type="entry name" value="CT_A_B"/>
    <property type="match status" value="1"/>
</dbReference>
<dbReference type="InterPro" id="IPR003778">
    <property type="entry name" value="CT_A_B"/>
</dbReference>
<dbReference type="NCBIfam" id="TIGR00724">
    <property type="entry name" value="urea_amlyse_rel"/>
    <property type="match status" value="1"/>
</dbReference>
<name>A0A3A3YXP0_9ACTN</name>
<keyword evidence="3" id="KW-0067">ATP-binding</keyword>
<reference evidence="5 6" key="1">
    <citation type="submission" date="2018-09" db="EMBL/GenBank/DDBJ databases">
        <title>YIM 75000 draft genome.</title>
        <authorList>
            <person name="Tang S."/>
            <person name="Feng Y."/>
        </authorList>
    </citation>
    <scope>NUCLEOTIDE SEQUENCE [LARGE SCALE GENOMIC DNA]</scope>
    <source>
        <strain evidence="5 6">YIM 75000</strain>
    </source>
</reference>
<dbReference type="SUPFAM" id="SSF50891">
    <property type="entry name" value="Cyclophilin-like"/>
    <property type="match status" value="1"/>
</dbReference>
<evidence type="ECO:0000256" key="3">
    <source>
        <dbReference type="ARBA" id="ARBA00022840"/>
    </source>
</evidence>
<dbReference type="PANTHER" id="PTHR43309">
    <property type="entry name" value="5-OXOPROLINASE SUBUNIT C"/>
    <property type="match status" value="1"/>
</dbReference>
<gene>
    <name evidence="5" type="ORF">D5H78_09330</name>
</gene>
<evidence type="ECO:0000313" key="6">
    <source>
        <dbReference type="Proteomes" id="UP000265614"/>
    </source>
</evidence>
<evidence type="ECO:0000313" key="5">
    <source>
        <dbReference type="EMBL" id="RJK96418.1"/>
    </source>
</evidence>
<dbReference type="SMART" id="SM00797">
    <property type="entry name" value="AHS2"/>
    <property type="match status" value="1"/>
</dbReference>
<keyword evidence="6" id="KW-1185">Reference proteome</keyword>
<protein>
    <submittedName>
        <fullName evidence="5">Biotin-dependent carboxyltransferase family protein</fullName>
    </submittedName>
</protein>
<accession>A0A3A3YXP0</accession>
<dbReference type="GO" id="GO:0005524">
    <property type="term" value="F:ATP binding"/>
    <property type="evidence" value="ECO:0007669"/>
    <property type="project" value="UniProtKB-KW"/>
</dbReference>
<keyword evidence="1" id="KW-0547">Nucleotide-binding</keyword>
<dbReference type="GO" id="GO:0016740">
    <property type="term" value="F:transferase activity"/>
    <property type="evidence" value="ECO:0007669"/>
    <property type="project" value="UniProtKB-KW"/>
</dbReference>
<sequence>MTARALEVLRPGALATVQDLGRPGLAALGVGRSGAADRASLRLANRVVGNHEGEACVEVTLGGLAVRAVGDLLVAAAGAPCPGTAGTGVPTYLADGEVLELGTPPTGLRTYLAVAGGLAVDRVLGSRSTDVLAGIGPPALTPGQRLPVGAPRQPRRLVDVAPVPPPPDGEVGLRVVPGPRDDWFAEGALGALLGGAYEVTADSNRVGMRLQGPGLERARDGELPSEGMVPGSLQVPPSGQPTLFLADHPVTGGYPVVAVVVRDDVDRAAQVRPGQTVRFRRAR</sequence>
<comment type="caution">
    <text evidence="5">The sequence shown here is derived from an EMBL/GenBank/DDBJ whole genome shotgun (WGS) entry which is preliminary data.</text>
</comment>
<dbReference type="OrthoDB" id="9768696at2"/>
<evidence type="ECO:0000259" key="4">
    <source>
        <dbReference type="SMART" id="SM00797"/>
    </source>
</evidence>
<dbReference type="EMBL" id="QZEZ01000003">
    <property type="protein sequence ID" value="RJK96418.1"/>
    <property type="molecule type" value="Genomic_DNA"/>
</dbReference>
<dbReference type="InterPro" id="IPR029000">
    <property type="entry name" value="Cyclophilin-like_dom_sf"/>
</dbReference>
<dbReference type="Proteomes" id="UP000265614">
    <property type="component" value="Unassembled WGS sequence"/>
</dbReference>
<dbReference type="InterPro" id="IPR052708">
    <property type="entry name" value="PxpC"/>
</dbReference>
<evidence type="ECO:0000256" key="1">
    <source>
        <dbReference type="ARBA" id="ARBA00022741"/>
    </source>
</evidence>
<dbReference type="RefSeq" id="WP_119950149.1">
    <property type="nucleotide sequence ID" value="NZ_QZEZ01000003.1"/>
</dbReference>
<organism evidence="5 6">
    <name type="scientific">Vallicoccus soli</name>
    <dbReference type="NCBI Taxonomy" id="2339232"/>
    <lineage>
        <taxon>Bacteria</taxon>
        <taxon>Bacillati</taxon>
        <taxon>Actinomycetota</taxon>
        <taxon>Actinomycetes</taxon>
        <taxon>Motilibacterales</taxon>
        <taxon>Vallicoccaceae</taxon>
        <taxon>Vallicoccus</taxon>
    </lineage>
</organism>
<feature type="domain" description="Carboxyltransferase" evidence="4">
    <location>
        <begin position="27"/>
        <end position="283"/>
    </location>
</feature>